<evidence type="ECO:0000313" key="6">
    <source>
        <dbReference type="Proteomes" id="UP000092634"/>
    </source>
</evidence>
<dbReference type="InterPro" id="IPR000014">
    <property type="entry name" value="PAS"/>
</dbReference>
<dbReference type="Pfam" id="PF00563">
    <property type="entry name" value="EAL"/>
    <property type="match status" value="1"/>
</dbReference>
<dbReference type="PANTHER" id="PTHR44757">
    <property type="entry name" value="DIGUANYLATE CYCLASE DGCP"/>
    <property type="match status" value="1"/>
</dbReference>
<dbReference type="PROSITE" id="PS50112">
    <property type="entry name" value="PAS"/>
    <property type="match status" value="1"/>
</dbReference>
<dbReference type="EMBL" id="MAQB02000001">
    <property type="protein sequence ID" value="OFJ47872.1"/>
    <property type="molecule type" value="Genomic_DNA"/>
</dbReference>
<evidence type="ECO:0000259" key="4">
    <source>
        <dbReference type="PROSITE" id="PS50887"/>
    </source>
</evidence>
<dbReference type="NCBIfam" id="TIGR00254">
    <property type="entry name" value="GGDEF"/>
    <property type="match status" value="1"/>
</dbReference>
<dbReference type="Proteomes" id="UP000092634">
    <property type="component" value="Unassembled WGS sequence"/>
</dbReference>
<dbReference type="Gene3D" id="3.30.70.270">
    <property type="match status" value="1"/>
</dbReference>
<dbReference type="PROSITE" id="PS50887">
    <property type="entry name" value="GGDEF"/>
    <property type="match status" value="1"/>
</dbReference>
<dbReference type="SUPFAM" id="SSF141868">
    <property type="entry name" value="EAL domain-like"/>
    <property type="match status" value="1"/>
</dbReference>
<protein>
    <submittedName>
        <fullName evidence="5">GGDEF domain-containing protein</fullName>
    </submittedName>
</protein>
<dbReference type="CDD" id="cd01949">
    <property type="entry name" value="GGDEF"/>
    <property type="match status" value="1"/>
</dbReference>
<dbReference type="AlphaFoldDB" id="A0A1E8PNI9"/>
<evidence type="ECO:0000259" key="3">
    <source>
        <dbReference type="PROSITE" id="PS50883"/>
    </source>
</evidence>
<evidence type="ECO:0000259" key="1">
    <source>
        <dbReference type="PROSITE" id="PS50112"/>
    </source>
</evidence>
<dbReference type="InterPro" id="IPR043128">
    <property type="entry name" value="Rev_trsase/Diguanyl_cyclase"/>
</dbReference>
<dbReference type="SMART" id="SM00267">
    <property type="entry name" value="GGDEF"/>
    <property type="match status" value="1"/>
</dbReference>
<comment type="caution">
    <text evidence="5">The sequence shown here is derived from an EMBL/GenBank/DDBJ whole genome shotgun (WGS) entry which is preliminary data.</text>
</comment>
<name>A0A1E8PNI9_9BURK</name>
<feature type="domain" description="PAC" evidence="2">
    <location>
        <begin position="197"/>
        <end position="249"/>
    </location>
</feature>
<dbReference type="Pfam" id="PF00990">
    <property type="entry name" value="GGDEF"/>
    <property type="match status" value="1"/>
</dbReference>
<feature type="domain" description="GGDEF" evidence="4">
    <location>
        <begin position="281"/>
        <end position="416"/>
    </location>
</feature>
<dbReference type="Gene3D" id="3.20.20.450">
    <property type="entry name" value="EAL domain"/>
    <property type="match status" value="1"/>
</dbReference>
<feature type="domain" description="EAL" evidence="3">
    <location>
        <begin position="426"/>
        <end position="679"/>
    </location>
</feature>
<dbReference type="CDD" id="cd01948">
    <property type="entry name" value="EAL"/>
    <property type="match status" value="1"/>
</dbReference>
<sequence length="681" mass="74654">MTLLPVSDYLGDSAALCDAVMRLRGPALVDELGRIASVVMASPHGQFLPAASVDAAALPALSPCDTPALLQEISFDGHCFGHYRVAGRSLYGDADRCQLASLASLTAGVLQVHSLAQRSTHAFAQVEALLAQQTQILDQLHESVLTMDLTGYITSWNKGAERLFGYTSVEAVGRNILFLYDDEDTAFHDAFLEQGGRLMEVRRRKKSGEIFWASLSLSPLQDMDDKPIGLIAYLTDITERKLAEERLHHLAYYDPLTSLPNRTLLAKLVDQALSVAQRSKMLGCVLFIDLNRFKLINDTLGRRIGDELLRQVSVRFRTVLREQDLVARLGGDEFAVGLFDIGQHFEASMVAQKLLASLVQAFLIEGHDLRVGASIGISVYPQDGQDAETLLRLADIAMYRAKQDSGGEAESVAFYSHDMNVGMQARMRLETGLRQALLEQQLLLHYQPKYALASGRIIGAEALVRWLHPQHGMIPPAEFIPLAESTGLVVQVGEWVLEAACAQAQAWKLAGLPPIRLAVNVSAREFTSALPARVAATLARYGLEAAWLELEITESTLMHNIERVIGIMDRITALGVALSLDDFGTGYSSLSYLKRFPIDTLKIDRSFTTGIPTDASDCAIASTIISIAQQLHHKVIAEGVETAEQLAFLKSAGCDEVQGYLFSRPLPALAFERALRENWGL</sequence>
<dbReference type="InterPro" id="IPR000700">
    <property type="entry name" value="PAS-assoc_C"/>
</dbReference>
<dbReference type="CDD" id="cd00130">
    <property type="entry name" value="PAS"/>
    <property type="match status" value="1"/>
</dbReference>
<dbReference type="SUPFAM" id="SSF55073">
    <property type="entry name" value="Nucleotide cyclase"/>
    <property type="match status" value="1"/>
</dbReference>
<dbReference type="SMART" id="SM00091">
    <property type="entry name" value="PAS"/>
    <property type="match status" value="1"/>
</dbReference>
<dbReference type="PROSITE" id="PS50113">
    <property type="entry name" value="PAC"/>
    <property type="match status" value="1"/>
</dbReference>
<dbReference type="PROSITE" id="PS50883">
    <property type="entry name" value="EAL"/>
    <property type="match status" value="1"/>
</dbReference>
<dbReference type="SMART" id="SM00052">
    <property type="entry name" value="EAL"/>
    <property type="match status" value="1"/>
</dbReference>
<dbReference type="InterPro" id="IPR001633">
    <property type="entry name" value="EAL_dom"/>
</dbReference>
<dbReference type="FunFam" id="3.20.20.450:FF:000001">
    <property type="entry name" value="Cyclic di-GMP phosphodiesterase yahA"/>
    <property type="match status" value="1"/>
</dbReference>
<proteinExistence type="predicted"/>
<dbReference type="InterPro" id="IPR001610">
    <property type="entry name" value="PAC"/>
</dbReference>
<dbReference type="SMART" id="SM00086">
    <property type="entry name" value="PAC"/>
    <property type="match status" value="1"/>
</dbReference>
<dbReference type="Pfam" id="PF13426">
    <property type="entry name" value="PAS_9"/>
    <property type="match status" value="1"/>
</dbReference>
<reference evidence="5 6" key="1">
    <citation type="submission" date="2016-10" db="EMBL/GenBank/DDBJ databases">
        <title>Updated version of Genome Assembly of Janthinobacterium lividum ERGS5:01.</title>
        <authorList>
            <person name="Kumar R."/>
            <person name="Acharya V."/>
            <person name="Singh D."/>
        </authorList>
    </citation>
    <scope>NUCLEOTIDE SEQUENCE [LARGE SCALE GENOMIC DNA]</scope>
    <source>
        <strain evidence="5 6">ERGS5:01</strain>
    </source>
</reference>
<dbReference type="InterPro" id="IPR000160">
    <property type="entry name" value="GGDEF_dom"/>
</dbReference>
<dbReference type="InterPro" id="IPR029787">
    <property type="entry name" value="Nucleotide_cyclase"/>
</dbReference>
<dbReference type="InterPro" id="IPR035919">
    <property type="entry name" value="EAL_sf"/>
</dbReference>
<dbReference type="InterPro" id="IPR035965">
    <property type="entry name" value="PAS-like_dom_sf"/>
</dbReference>
<evidence type="ECO:0000259" key="2">
    <source>
        <dbReference type="PROSITE" id="PS50113"/>
    </source>
</evidence>
<evidence type="ECO:0000313" key="5">
    <source>
        <dbReference type="EMBL" id="OFJ47872.1"/>
    </source>
</evidence>
<gene>
    <name evidence="5" type="ORF">BA896_001525</name>
</gene>
<dbReference type="PANTHER" id="PTHR44757:SF2">
    <property type="entry name" value="BIOFILM ARCHITECTURE MAINTENANCE PROTEIN MBAA"/>
    <property type="match status" value="1"/>
</dbReference>
<dbReference type="SUPFAM" id="SSF55785">
    <property type="entry name" value="PYP-like sensor domain (PAS domain)"/>
    <property type="match status" value="1"/>
</dbReference>
<dbReference type="NCBIfam" id="TIGR00229">
    <property type="entry name" value="sensory_box"/>
    <property type="match status" value="1"/>
</dbReference>
<accession>A0A1E8PNI9</accession>
<feature type="domain" description="PAS" evidence="1">
    <location>
        <begin position="135"/>
        <end position="184"/>
    </location>
</feature>
<organism evidence="5 6">
    <name type="scientific">Janthinobacterium lividum</name>
    <dbReference type="NCBI Taxonomy" id="29581"/>
    <lineage>
        <taxon>Bacteria</taxon>
        <taxon>Pseudomonadati</taxon>
        <taxon>Pseudomonadota</taxon>
        <taxon>Betaproteobacteria</taxon>
        <taxon>Burkholderiales</taxon>
        <taxon>Oxalobacteraceae</taxon>
        <taxon>Janthinobacterium</taxon>
    </lineage>
</organism>
<dbReference type="Gene3D" id="3.30.450.20">
    <property type="entry name" value="PAS domain"/>
    <property type="match status" value="1"/>
</dbReference>
<dbReference type="InterPro" id="IPR052155">
    <property type="entry name" value="Biofilm_reg_signaling"/>
</dbReference>